<feature type="non-terminal residue" evidence="1">
    <location>
        <position position="1"/>
    </location>
</feature>
<gene>
    <name evidence="1" type="ORF">S12H4_07354</name>
</gene>
<dbReference type="EMBL" id="BARW01002700">
    <property type="protein sequence ID" value="GAI59494.1"/>
    <property type="molecule type" value="Genomic_DNA"/>
</dbReference>
<accession>X1RVK2</accession>
<protein>
    <submittedName>
        <fullName evidence="1">Uncharacterized protein</fullName>
    </submittedName>
</protein>
<dbReference type="AlphaFoldDB" id="X1RVK2"/>
<sequence>KKPVAIIKEMISEKIIDGFKGKLDFYYYMGLPIARKYPRSQGKSQTPASVAQQPMFTYVQKLWPSVSPFVMEAYTDLAPDSGLHKRDWFMRGYYGKIYRYDTEALSD</sequence>
<name>X1RVK2_9ZZZZ</name>
<organism evidence="1">
    <name type="scientific">marine sediment metagenome</name>
    <dbReference type="NCBI Taxonomy" id="412755"/>
    <lineage>
        <taxon>unclassified sequences</taxon>
        <taxon>metagenomes</taxon>
        <taxon>ecological metagenomes</taxon>
    </lineage>
</organism>
<evidence type="ECO:0000313" key="1">
    <source>
        <dbReference type="EMBL" id="GAI59494.1"/>
    </source>
</evidence>
<proteinExistence type="predicted"/>
<comment type="caution">
    <text evidence="1">The sequence shown here is derived from an EMBL/GenBank/DDBJ whole genome shotgun (WGS) entry which is preliminary data.</text>
</comment>
<reference evidence="1" key="1">
    <citation type="journal article" date="2014" name="Front. Microbiol.">
        <title>High frequency of phylogenetically diverse reductive dehalogenase-homologous genes in deep subseafloor sedimentary metagenomes.</title>
        <authorList>
            <person name="Kawai M."/>
            <person name="Futagami T."/>
            <person name="Toyoda A."/>
            <person name="Takaki Y."/>
            <person name="Nishi S."/>
            <person name="Hori S."/>
            <person name="Arai W."/>
            <person name="Tsubouchi T."/>
            <person name="Morono Y."/>
            <person name="Uchiyama I."/>
            <person name="Ito T."/>
            <person name="Fujiyama A."/>
            <person name="Inagaki F."/>
            <person name="Takami H."/>
        </authorList>
    </citation>
    <scope>NUCLEOTIDE SEQUENCE</scope>
    <source>
        <strain evidence="1">Expedition CK06-06</strain>
    </source>
</reference>